<organism evidence="1 2">
    <name type="scientific">Edaphosphingomonas laterariae</name>
    <dbReference type="NCBI Taxonomy" id="861865"/>
    <lineage>
        <taxon>Bacteria</taxon>
        <taxon>Pseudomonadati</taxon>
        <taxon>Pseudomonadota</taxon>
        <taxon>Alphaproteobacteria</taxon>
        <taxon>Sphingomonadales</taxon>
        <taxon>Rhizorhabdaceae</taxon>
        <taxon>Edaphosphingomonas</taxon>
    </lineage>
</organism>
<proteinExistence type="predicted"/>
<protein>
    <submittedName>
        <fullName evidence="1">Uncharacterized protein</fullName>
    </submittedName>
</protein>
<sequence length="81" mass="8906">MVRLLLWVLGLSTSILFAPVLARAEQGAVAPRNRAEATKIIAGLRRVVTPNGVERLERVRINGIDQWVRSAVAIAATRSCW</sequence>
<gene>
    <name evidence="1" type="ORF">SAMN06295912_11188</name>
</gene>
<evidence type="ECO:0000313" key="1">
    <source>
        <dbReference type="EMBL" id="SNS65608.1"/>
    </source>
</evidence>
<accession>A0A239G9Z1</accession>
<keyword evidence="2" id="KW-1185">Reference proteome</keyword>
<dbReference type="EMBL" id="FZOS01000011">
    <property type="protein sequence ID" value="SNS65608.1"/>
    <property type="molecule type" value="Genomic_DNA"/>
</dbReference>
<dbReference type="AlphaFoldDB" id="A0A239G9Z1"/>
<name>A0A239G9Z1_9SPHN</name>
<evidence type="ECO:0000313" key="2">
    <source>
        <dbReference type="Proteomes" id="UP000198281"/>
    </source>
</evidence>
<reference evidence="2" key="1">
    <citation type="submission" date="2017-06" db="EMBL/GenBank/DDBJ databases">
        <authorList>
            <person name="Varghese N."/>
            <person name="Submissions S."/>
        </authorList>
    </citation>
    <scope>NUCLEOTIDE SEQUENCE [LARGE SCALE GENOMIC DNA]</scope>
    <source>
        <strain evidence="2">LNB2</strain>
    </source>
</reference>
<dbReference type="Proteomes" id="UP000198281">
    <property type="component" value="Unassembled WGS sequence"/>
</dbReference>